<dbReference type="Proteomes" id="UP000074294">
    <property type="component" value="Unassembled WGS sequence"/>
</dbReference>
<evidence type="ECO:0000256" key="4">
    <source>
        <dbReference type="ARBA" id="ARBA00025751"/>
    </source>
</evidence>
<evidence type="ECO:0000256" key="3">
    <source>
        <dbReference type="ARBA" id="ARBA00023163"/>
    </source>
</evidence>
<accession>A0A147JYW3</accession>
<gene>
    <name evidence="5" type="primary">rpo11</name>
    <name evidence="5" type="synonym">rpoL</name>
    <name evidence="7" type="ORF">APZ16_00320</name>
</gene>
<feature type="domain" description="DNA-directed RNA polymerase RBP11-like dimerisation" evidence="6">
    <location>
        <begin position="14"/>
        <end position="86"/>
    </location>
</feature>
<dbReference type="InterPro" id="IPR022905">
    <property type="entry name" value="Rpo11-like"/>
</dbReference>
<dbReference type="AlphaFoldDB" id="A0A147JYW3"/>
<evidence type="ECO:0000259" key="6">
    <source>
        <dbReference type="Pfam" id="PF13656"/>
    </source>
</evidence>
<comment type="subcellular location">
    <subcellularLocation>
        <location evidence="5">Cytoplasm</location>
    </subcellularLocation>
</comment>
<evidence type="ECO:0000256" key="2">
    <source>
        <dbReference type="ARBA" id="ARBA00022490"/>
    </source>
</evidence>
<dbReference type="GO" id="GO:0005737">
    <property type="term" value="C:cytoplasm"/>
    <property type="evidence" value="ECO:0007669"/>
    <property type="project" value="UniProtKB-SubCell"/>
</dbReference>
<name>A0A147JYW3_HADYE</name>
<dbReference type="PANTHER" id="PTHR13946:SF28">
    <property type="entry name" value="DNA-DIRECTED RNA POLYMERASES I AND III SUBUNIT RPAC2"/>
    <property type="match status" value="1"/>
</dbReference>
<evidence type="ECO:0000313" key="7">
    <source>
        <dbReference type="EMBL" id="KUO41756.1"/>
    </source>
</evidence>
<dbReference type="EC" id="2.7.7.6" evidence="5"/>
<dbReference type="Pfam" id="PF13656">
    <property type="entry name" value="RNA_pol_L_2"/>
    <property type="match status" value="1"/>
</dbReference>
<dbReference type="STRING" id="1776334.APZ16_00320"/>
<reference evidence="7 8" key="1">
    <citation type="journal article" date="2016" name="Nat. Microbiol.">
        <title>Genomic inference of the metabolism of cosmopolitan subsurface Archaea, Hadesarchaea.</title>
        <authorList>
            <person name="Baker B.J."/>
            <person name="Saw J.H."/>
            <person name="Lind A.E."/>
            <person name="Lazar C.S."/>
            <person name="Hinrichs K.-U."/>
            <person name="Teske A.P."/>
            <person name="Ettema T.J."/>
        </authorList>
    </citation>
    <scope>NUCLEOTIDE SEQUENCE [LARGE SCALE GENOMIC DNA]</scope>
</reference>
<dbReference type="GO" id="GO:0003677">
    <property type="term" value="F:DNA binding"/>
    <property type="evidence" value="ECO:0007669"/>
    <property type="project" value="InterPro"/>
</dbReference>
<comment type="catalytic activity">
    <reaction evidence="5">
        <text>RNA(n) + a ribonucleoside 5'-triphosphate = RNA(n+1) + diphosphate</text>
        <dbReference type="Rhea" id="RHEA:21248"/>
        <dbReference type="Rhea" id="RHEA-COMP:14527"/>
        <dbReference type="Rhea" id="RHEA-COMP:17342"/>
        <dbReference type="ChEBI" id="CHEBI:33019"/>
        <dbReference type="ChEBI" id="CHEBI:61557"/>
        <dbReference type="ChEBI" id="CHEBI:140395"/>
        <dbReference type="EC" id="2.7.7.6"/>
    </reaction>
</comment>
<organism evidence="7 8">
    <name type="scientific">Hadarchaeum yellowstonense</name>
    <dbReference type="NCBI Taxonomy" id="1776334"/>
    <lineage>
        <taxon>Archaea</taxon>
        <taxon>Methanobacteriati</taxon>
        <taxon>Candidatus Hadarchaeota</taxon>
        <taxon>Candidatus Hadarchaeia</taxon>
        <taxon>Candidatus Hadarchaeales</taxon>
        <taxon>Candidatus Hadarchaeaceae</taxon>
        <taxon>Candidatus Hadarchaeum</taxon>
    </lineage>
</organism>
<keyword evidence="2 5" id="KW-0963">Cytoplasm</keyword>
<dbReference type="PANTHER" id="PTHR13946">
    <property type="entry name" value="DNA-DIRECTED RNA POLYMERASE I,II,III"/>
    <property type="match status" value="1"/>
</dbReference>
<keyword evidence="5" id="KW-0808">Transferase</keyword>
<dbReference type="InterPro" id="IPR036603">
    <property type="entry name" value="RBP11-like"/>
</dbReference>
<dbReference type="GO" id="GO:0046983">
    <property type="term" value="F:protein dimerization activity"/>
    <property type="evidence" value="ECO:0007669"/>
    <property type="project" value="InterPro"/>
</dbReference>
<dbReference type="CDD" id="cd06927">
    <property type="entry name" value="RNAP_L"/>
    <property type="match status" value="1"/>
</dbReference>
<keyword evidence="1 5" id="KW-0240">DNA-directed RNA polymerase</keyword>
<dbReference type="SUPFAM" id="SSF55257">
    <property type="entry name" value="RBP11-like subunits of RNA polymerase"/>
    <property type="match status" value="1"/>
</dbReference>
<dbReference type="InterPro" id="IPR008193">
    <property type="entry name" value="RNA_pol_Rpb11_13-16kDa_CS"/>
</dbReference>
<keyword evidence="3 5" id="KW-0804">Transcription</keyword>
<comment type="function">
    <text evidence="5">DNA-dependent RNA polymerase (RNAP) catalyzes the transcription of DNA into RNA using the four ribonucleoside triphosphates as substrates.</text>
</comment>
<dbReference type="GO" id="GO:0006351">
    <property type="term" value="P:DNA-templated transcription"/>
    <property type="evidence" value="ECO:0007669"/>
    <property type="project" value="UniProtKB-UniRule"/>
</dbReference>
<evidence type="ECO:0000313" key="8">
    <source>
        <dbReference type="Proteomes" id="UP000074294"/>
    </source>
</evidence>
<dbReference type="HAMAP" id="MF_00261">
    <property type="entry name" value="RNApol_arch_Rpo11"/>
    <property type="match status" value="1"/>
</dbReference>
<dbReference type="GO" id="GO:0003899">
    <property type="term" value="F:DNA-directed RNA polymerase activity"/>
    <property type="evidence" value="ECO:0007669"/>
    <property type="project" value="UniProtKB-UniRule"/>
</dbReference>
<protein>
    <recommendedName>
        <fullName evidence="5">DNA-directed RNA polymerase subunit Rpo11</fullName>
        <ecNumber evidence="5">2.7.7.6</ecNumber>
    </recommendedName>
    <alternativeName>
        <fullName evidence="5">DNA-directed RNA polymerase subunit L</fullName>
    </alternativeName>
</protein>
<comment type="subunit">
    <text evidence="5">Part of the RNA polymerase complex.</text>
</comment>
<dbReference type="InterPro" id="IPR009025">
    <property type="entry name" value="RBP11-like_dimer"/>
</dbReference>
<evidence type="ECO:0000256" key="5">
    <source>
        <dbReference type="HAMAP-Rule" id="MF_00261"/>
    </source>
</evidence>
<dbReference type="GO" id="GO:0000428">
    <property type="term" value="C:DNA-directed RNA polymerase complex"/>
    <property type="evidence" value="ECO:0007669"/>
    <property type="project" value="UniProtKB-KW"/>
</dbReference>
<dbReference type="Gene3D" id="3.30.1360.10">
    <property type="entry name" value="RNA polymerase, RBP11-like subunit"/>
    <property type="match status" value="1"/>
</dbReference>
<dbReference type="PROSITE" id="PS01154">
    <property type="entry name" value="RNA_POL_L_13KD"/>
    <property type="match status" value="1"/>
</dbReference>
<proteinExistence type="inferred from homology"/>
<keyword evidence="5" id="KW-0548">Nucleotidyltransferase</keyword>
<comment type="similarity">
    <text evidence="4 5">Belongs to the archaeal Rpo11/eukaryotic RPB11/RPC19 RNA polymerase subunit family.</text>
</comment>
<evidence type="ECO:0000256" key="1">
    <source>
        <dbReference type="ARBA" id="ARBA00022478"/>
    </source>
</evidence>
<dbReference type="EMBL" id="LQMQ01000014">
    <property type="protein sequence ID" value="KUO41756.1"/>
    <property type="molecule type" value="Genomic_DNA"/>
</dbReference>
<comment type="caution">
    <text evidence="7">The sequence shown here is derived from an EMBL/GenBank/DDBJ whole genome shotgun (WGS) entry which is preliminary data.</text>
</comment>
<sequence>MMELELVEKGDDSIMIKIIGEDHTFCNMLRAELLKDDSVISAVYTIEHPLTEPPKFYLKVKKDKSPERVLMEAAGRLVEQLEDLREKLQKELKK</sequence>